<name>A0A8E7L5M0_9VIRU</name>
<organism evidence="1">
    <name type="scientific">Tarsiger cyanurus ambidensovirus</name>
    <dbReference type="NCBI Taxonomy" id="2794449"/>
    <lineage>
        <taxon>Viruses</taxon>
        <taxon>Monodnaviria</taxon>
        <taxon>Shotokuvirae</taxon>
        <taxon>Cossaviricota</taxon>
        <taxon>Quintoviricetes</taxon>
        <taxon>Piccovirales</taxon>
        <taxon>Parvoviridae</taxon>
        <taxon>Densovirinae</taxon>
        <taxon>Ambidensovirus</taxon>
    </lineage>
</organism>
<proteinExistence type="predicted"/>
<reference evidence="1" key="1">
    <citation type="submission" date="2020-09" db="EMBL/GenBank/DDBJ databases">
        <authorList>
            <person name="Dai Z."/>
            <person name="Yang S."/>
            <person name="Zhang W."/>
        </authorList>
    </citation>
    <scope>NUCLEOTIDE SEQUENCE</scope>
    <source>
        <strain evidence="1">Rfb198par068</strain>
    </source>
</reference>
<accession>A0A8E7L5M0</accession>
<evidence type="ECO:0000313" key="1">
    <source>
        <dbReference type="EMBL" id="QVW56844.1"/>
    </source>
</evidence>
<protein>
    <submittedName>
        <fullName evidence="1">Uncharacterized protein</fullName>
    </submittedName>
</protein>
<reference evidence="1" key="2">
    <citation type="journal article" date="2022" name="Gigascience">
        <title>Parvovirus dark matter in the cloaca of wild birds.</title>
        <authorList>
            <person name="Dai Z."/>
            <person name="Wang H."/>
            <person name="Wu H."/>
            <person name="Zhang Q."/>
            <person name="Ji L."/>
            <person name="Wang X."/>
            <person name="Shen Q."/>
            <person name="Yang S."/>
            <person name="Ma X."/>
            <person name="Shan T."/>
            <person name="Zhang W."/>
        </authorList>
    </citation>
    <scope>NUCLEOTIDE SEQUENCE</scope>
    <source>
        <strain evidence="1">Rfb198par068</strain>
    </source>
</reference>
<dbReference type="EMBL" id="MW046612">
    <property type="protein sequence ID" value="QVW56844.1"/>
    <property type="molecule type" value="Genomic_DNA"/>
</dbReference>
<sequence>MDKLPVDCTCCRLGSISMRSEKQLVSLLSCTEEISDMMFALQSAIDTADDYIRRSSHTLLTEGESLFAKLNSPIEFASKYLEFLGDEKQTVVQLQPHIEAAANRKKCPEMFLFVLQHMSLTVEEMEMQKEEELQDSLAADITLPPNYWASVSSEDFLNCMRNNKDITSYQILFLPRHAKELKQFLEGLKAPSPAAAEEVQLIPSKALHSSTTPKRVYKSRMTEKAPKKRAISTSITSAPTAKAGASANLFGSSHTSSDDDLETMLQSIPTKQTTGGTGSSIFYKSQGKSFSFKSALFPLGQKYIDLKVR</sequence>